<evidence type="ECO:0000313" key="5">
    <source>
        <dbReference type="Proteomes" id="UP000567293"/>
    </source>
</evidence>
<sequence>MFHLAIWFVFCACTVIFLGALYQAAGTRRDRKRCPPPGRLVDLDHHRVHLLESGSGSPTIVLEAGLMSTVLSWSSLQRQLSKSYRVVSYDRAGLGWSDLGAMPRTADRIVDELHRLLEQAGIPPPYVLVGHSFGGLTMPLFAARFSKEVAGMVLVDPVAPAEWNPPSEHDQKLTRIGAKVCRRAALLSRLGVLRFVAFLLTTRAARIAGRLVRLISRGAPAESGSVSSPWFTALPANERAMASVFWVQEKFALTIASQLENLPVSAAQIGELDSACDKPVVILSARTAPEHRRKEHAAMAGRAALGKHLTAEKSNHWIMQDEPGLVVRAIERVVEFSRKLVTHPS</sequence>
<comment type="caution">
    <text evidence="4">The sequence shown here is derived from an EMBL/GenBank/DDBJ whole genome shotgun (WGS) entry which is preliminary data.</text>
</comment>
<keyword evidence="1 4" id="KW-0378">Hydrolase</keyword>
<organism evidence="4 5">
    <name type="scientific">Candidatus Acidiferrum panamense</name>
    <dbReference type="NCBI Taxonomy" id="2741543"/>
    <lineage>
        <taxon>Bacteria</taxon>
        <taxon>Pseudomonadati</taxon>
        <taxon>Acidobacteriota</taxon>
        <taxon>Terriglobia</taxon>
        <taxon>Candidatus Acidiferrales</taxon>
        <taxon>Candidatus Acidiferrum</taxon>
    </lineage>
</organism>
<evidence type="ECO:0000313" key="4">
    <source>
        <dbReference type="EMBL" id="MBA0088853.1"/>
    </source>
</evidence>
<dbReference type="GO" id="GO:0016020">
    <property type="term" value="C:membrane"/>
    <property type="evidence" value="ECO:0007669"/>
    <property type="project" value="TreeGrafter"/>
</dbReference>
<keyword evidence="2" id="KW-0472">Membrane</keyword>
<keyword evidence="2" id="KW-1133">Transmembrane helix</keyword>
<dbReference type="AlphaFoldDB" id="A0A7V8NWR0"/>
<dbReference type="EMBL" id="JACDQQ010002714">
    <property type="protein sequence ID" value="MBA0088853.1"/>
    <property type="molecule type" value="Genomic_DNA"/>
</dbReference>
<dbReference type="Gene3D" id="3.40.50.1820">
    <property type="entry name" value="alpha/beta hydrolase"/>
    <property type="match status" value="1"/>
</dbReference>
<evidence type="ECO:0000256" key="2">
    <source>
        <dbReference type="SAM" id="Phobius"/>
    </source>
</evidence>
<dbReference type="Proteomes" id="UP000567293">
    <property type="component" value="Unassembled WGS sequence"/>
</dbReference>
<keyword evidence="5" id="KW-1185">Reference proteome</keyword>
<dbReference type="PANTHER" id="PTHR43798:SF31">
    <property type="entry name" value="AB HYDROLASE SUPERFAMILY PROTEIN YCLE"/>
    <property type="match status" value="1"/>
</dbReference>
<protein>
    <submittedName>
        <fullName evidence="4">Alpha/beta hydrolase</fullName>
    </submittedName>
</protein>
<feature type="domain" description="AB hydrolase-1" evidence="3">
    <location>
        <begin position="58"/>
        <end position="173"/>
    </location>
</feature>
<dbReference type="InterPro" id="IPR029058">
    <property type="entry name" value="AB_hydrolase_fold"/>
</dbReference>
<dbReference type="PRINTS" id="PR00111">
    <property type="entry name" value="ABHYDROLASE"/>
</dbReference>
<accession>A0A7V8NWR0</accession>
<evidence type="ECO:0000259" key="3">
    <source>
        <dbReference type="Pfam" id="PF00561"/>
    </source>
</evidence>
<proteinExistence type="predicted"/>
<gene>
    <name evidence="4" type="ORF">HRJ53_28020</name>
</gene>
<feature type="transmembrane region" description="Helical" evidence="2">
    <location>
        <begin position="6"/>
        <end position="25"/>
    </location>
</feature>
<dbReference type="InterPro" id="IPR050266">
    <property type="entry name" value="AB_hydrolase_sf"/>
</dbReference>
<evidence type="ECO:0000256" key="1">
    <source>
        <dbReference type="ARBA" id="ARBA00022801"/>
    </source>
</evidence>
<dbReference type="SUPFAM" id="SSF53474">
    <property type="entry name" value="alpha/beta-Hydrolases"/>
    <property type="match status" value="1"/>
</dbReference>
<name>A0A7V8NWR0_9BACT</name>
<dbReference type="GO" id="GO:0016787">
    <property type="term" value="F:hydrolase activity"/>
    <property type="evidence" value="ECO:0007669"/>
    <property type="project" value="UniProtKB-KW"/>
</dbReference>
<dbReference type="InterPro" id="IPR000073">
    <property type="entry name" value="AB_hydrolase_1"/>
</dbReference>
<reference evidence="4" key="1">
    <citation type="submission" date="2020-06" db="EMBL/GenBank/DDBJ databases">
        <title>Legume-microbial interactions unlock mineral nutrients during tropical forest succession.</title>
        <authorList>
            <person name="Epihov D.Z."/>
        </authorList>
    </citation>
    <scope>NUCLEOTIDE SEQUENCE [LARGE SCALE GENOMIC DNA]</scope>
    <source>
        <strain evidence="4">Pan2503</strain>
    </source>
</reference>
<dbReference type="PANTHER" id="PTHR43798">
    <property type="entry name" value="MONOACYLGLYCEROL LIPASE"/>
    <property type="match status" value="1"/>
</dbReference>
<dbReference type="Pfam" id="PF00561">
    <property type="entry name" value="Abhydrolase_1"/>
    <property type="match status" value="1"/>
</dbReference>
<keyword evidence="2" id="KW-0812">Transmembrane</keyword>